<comment type="caution">
    <text evidence="5">The sequence shown here is derived from an EMBL/GenBank/DDBJ whole genome shotgun (WGS) entry which is preliminary data.</text>
</comment>
<feature type="region of interest" description="Disordered" evidence="2">
    <location>
        <begin position="330"/>
        <end position="357"/>
    </location>
</feature>
<keyword evidence="3" id="KW-0472">Membrane</keyword>
<dbReference type="InterPro" id="IPR050922">
    <property type="entry name" value="LytR/CpsA/Psr_CW_biosynth"/>
</dbReference>
<keyword evidence="6" id="KW-1185">Reference proteome</keyword>
<accession>A0ABS4FUN4</accession>
<feature type="compositionally biased region" description="Basic and acidic residues" evidence="2">
    <location>
        <begin position="339"/>
        <end position="348"/>
    </location>
</feature>
<dbReference type="PANTHER" id="PTHR33392:SF6">
    <property type="entry name" value="POLYISOPRENYL-TEICHOIC ACID--PEPTIDOGLYCAN TEICHOIC ACID TRANSFERASE TAGU"/>
    <property type="match status" value="1"/>
</dbReference>
<gene>
    <name evidence="5" type="ORF">J2Z32_002931</name>
</gene>
<evidence type="ECO:0000256" key="1">
    <source>
        <dbReference type="ARBA" id="ARBA00006068"/>
    </source>
</evidence>
<dbReference type="EMBL" id="JAGGKG010000014">
    <property type="protein sequence ID" value="MBP1906282.1"/>
    <property type="molecule type" value="Genomic_DNA"/>
</dbReference>
<evidence type="ECO:0000256" key="2">
    <source>
        <dbReference type="SAM" id="MobiDB-lite"/>
    </source>
</evidence>
<name>A0ABS4FUN4_9BACL</name>
<dbReference type="InterPro" id="IPR004474">
    <property type="entry name" value="LytR_CpsA_psr"/>
</dbReference>
<evidence type="ECO:0000313" key="5">
    <source>
        <dbReference type="EMBL" id="MBP1906282.1"/>
    </source>
</evidence>
<keyword evidence="3" id="KW-0812">Transmembrane</keyword>
<evidence type="ECO:0000256" key="3">
    <source>
        <dbReference type="SAM" id="Phobius"/>
    </source>
</evidence>
<dbReference type="Pfam" id="PF03816">
    <property type="entry name" value="LytR_cpsA_psr"/>
    <property type="match status" value="1"/>
</dbReference>
<dbReference type="RefSeq" id="WP_210089879.1">
    <property type="nucleotide sequence ID" value="NZ_JAGGKG010000014.1"/>
</dbReference>
<feature type="domain" description="Cell envelope-related transcriptional attenuator" evidence="4">
    <location>
        <begin position="102"/>
        <end position="247"/>
    </location>
</feature>
<keyword evidence="3" id="KW-1133">Transmembrane helix</keyword>
<evidence type="ECO:0000313" key="6">
    <source>
        <dbReference type="Proteomes" id="UP001519272"/>
    </source>
</evidence>
<proteinExistence type="inferred from homology"/>
<comment type="similarity">
    <text evidence="1">Belongs to the LytR/CpsA/Psr (LCP) family.</text>
</comment>
<dbReference type="NCBIfam" id="TIGR00350">
    <property type="entry name" value="lytR_cpsA_psr"/>
    <property type="match status" value="1"/>
</dbReference>
<organism evidence="5 6">
    <name type="scientific">Paenibacillus turicensis</name>
    <dbReference type="NCBI Taxonomy" id="160487"/>
    <lineage>
        <taxon>Bacteria</taxon>
        <taxon>Bacillati</taxon>
        <taxon>Bacillota</taxon>
        <taxon>Bacilli</taxon>
        <taxon>Bacillales</taxon>
        <taxon>Paenibacillaceae</taxon>
        <taxon>Paenibacillus</taxon>
    </lineage>
</organism>
<evidence type="ECO:0000259" key="4">
    <source>
        <dbReference type="Pfam" id="PF03816"/>
    </source>
</evidence>
<dbReference type="Gene3D" id="3.40.630.190">
    <property type="entry name" value="LCP protein"/>
    <property type="match status" value="1"/>
</dbReference>
<sequence length="357" mass="40390">MLERKSRKNSKPAKKKKNKVKIASISLIIIILIGAGAYIYRKEMAVLAFDLFLSGQVEETLEKSYAPIEGDEPKPVVEANQEIKPFSVLLLGVDQRENEPARSDTMIYSIIRPTDSKVLLLSIPRDTYTEIVGRDKEDKINHAYAFGGEKMAIDTVEHFLGHDVGYYAAINFEGLREVVDALGGVELPITKDIVNKEKAHEKFTIKANKPLYDGQEALNFVRYREDGADNRTKRHSVFLNAMVDRMLKLDQVGKIPELISMLGNNFKTDMTPSFIIQLSKQVLLNQRPEINGFTIAAEGKRMHGIYYDIVKEDDLNYAKQLIENWSDPNTKATELLNPLDRDKHEKNDGSTTSKTKS</sequence>
<feature type="transmembrane region" description="Helical" evidence="3">
    <location>
        <begin position="20"/>
        <end position="40"/>
    </location>
</feature>
<dbReference type="Proteomes" id="UP001519272">
    <property type="component" value="Unassembled WGS sequence"/>
</dbReference>
<protein>
    <submittedName>
        <fullName evidence="5">LCP family protein required for cell wall assembly</fullName>
    </submittedName>
</protein>
<reference evidence="5 6" key="1">
    <citation type="submission" date="2021-03" db="EMBL/GenBank/DDBJ databases">
        <title>Genomic Encyclopedia of Type Strains, Phase IV (KMG-IV): sequencing the most valuable type-strain genomes for metagenomic binning, comparative biology and taxonomic classification.</title>
        <authorList>
            <person name="Goeker M."/>
        </authorList>
    </citation>
    <scope>NUCLEOTIDE SEQUENCE [LARGE SCALE GENOMIC DNA]</scope>
    <source>
        <strain evidence="5 6">DSM 14349</strain>
    </source>
</reference>
<dbReference type="PANTHER" id="PTHR33392">
    <property type="entry name" value="POLYISOPRENYL-TEICHOIC ACID--PEPTIDOGLYCAN TEICHOIC ACID TRANSFERASE TAGU"/>
    <property type="match status" value="1"/>
</dbReference>